<feature type="region of interest" description="Disordered" evidence="1">
    <location>
        <begin position="85"/>
        <end position="108"/>
    </location>
</feature>
<dbReference type="InterPro" id="IPR059098">
    <property type="entry name" value="WHD_MCM2"/>
</dbReference>
<comment type="caution">
    <text evidence="3">The sequence shown here is derived from an EMBL/GenBank/DDBJ whole genome shotgun (WGS) entry which is preliminary data.</text>
</comment>
<evidence type="ECO:0000259" key="2">
    <source>
        <dbReference type="Pfam" id="PF23669"/>
    </source>
</evidence>
<evidence type="ECO:0000313" key="3">
    <source>
        <dbReference type="EMBL" id="KAK7264724.1"/>
    </source>
</evidence>
<reference evidence="3 4" key="1">
    <citation type="submission" date="2024-01" db="EMBL/GenBank/DDBJ databases">
        <title>The genomes of 5 underutilized Papilionoideae crops provide insights into root nodulation and disease resistance.</title>
        <authorList>
            <person name="Yuan L."/>
        </authorList>
    </citation>
    <scope>NUCLEOTIDE SEQUENCE [LARGE SCALE GENOMIC DNA]</scope>
    <source>
        <strain evidence="3">LY-2023</strain>
        <tissue evidence="3">Leaf</tissue>
    </source>
</reference>
<name>A0AAN9EX87_CLITE</name>
<evidence type="ECO:0000256" key="1">
    <source>
        <dbReference type="SAM" id="MobiDB-lite"/>
    </source>
</evidence>
<sequence length="108" mass="12745">MSEAHARMHLRQQGPQEDVDMAIRVLLDSFISIQKFRMQRALQKGFRQYLTFKKDYNELLLYLLRKLVKNALHFEEFIKKRKAQGSVHKGPRPSTQTAIHKARIHATD</sequence>
<dbReference type="EMBL" id="JAYKXN010000008">
    <property type="protein sequence ID" value="KAK7264724.1"/>
    <property type="molecule type" value="Genomic_DNA"/>
</dbReference>
<feature type="domain" description="DNA replication licensing factor MCM2-like winged-helix" evidence="2">
    <location>
        <begin position="54"/>
        <end position="83"/>
    </location>
</feature>
<keyword evidence="4" id="KW-1185">Reference proteome</keyword>
<proteinExistence type="predicted"/>
<accession>A0AAN9EX87</accession>
<dbReference type="Gene3D" id="3.40.50.300">
    <property type="entry name" value="P-loop containing nucleotide triphosphate hydrolases"/>
    <property type="match status" value="1"/>
</dbReference>
<dbReference type="Proteomes" id="UP001359559">
    <property type="component" value="Unassembled WGS sequence"/>
</dbReference>
<protein>
    <recommendedName>
        <fullName evidence="2">DNA replication licensing factor MCM2-like winged-helix domain-containing protein</fullName>
    </recommendedName>
</protein>
<organism evidence="3 4">
    <name type="scientific">Clitoria ternatea</name>
    <name type="common">Butterfly pea</name>
    <dbReference type="NCBI Taxonomy" id="43366"/>
    <lineage>
        <taxon>Eukaryota</taxon>
        <taxon>Viridiplantae</taxon>
        <taxon>Streptophyta</taxon>
        <taxon>Embryophyta</taxon>
        <taxon>Tracheophyta</taxon>
        <taxon>Spermatophyta</taxon>
        <taxon>Magnoliopsida</taxon>
        <taxon>eudicotyledons</taxon>
        <taxon>Gunneridae</taxon>
        <taxon>Pentapetalae</taxon>
        <taxon>rosids</taxon>
        <taxon>fabids</taxon>
        <taxon>Fabales</taxon>
        <taxon>Fabaceae</taxon>
        <taxon>Papilionoideae</taxon>
        <taxon>50 kb inversion clade</taxon>
        <taxon>NPAAA clade</taxon>
        <taxon>indigoferoid/millettioid clade</taxon>
        <taxon>Phaseoleae</taxon>
        <taxon>Clitoria</taxon>
    </lineage>
</organism>
<dbReference type="InterPro" id="IPR027417">
    <property type="entry name" value="P-loop_NTPase"/>
</dbReference>
<dbReference type="AlphaFoldDB" id="A0AAN9EX87"/>
<evidence type="ECO:0000313" key="4">
    <source>
        <dbReference type="Proteomes" id="UP001359559"/>
    </source>
</evidence>
<gene>
    <name evidence="3" type="ORF">RJT34_32334</name>
</gene>
<dbReference type="Pfam" id="PF23669">
    <property type="entry name" value="WHD_MCM2"/>
    <property type="match status" value="1"/>
</dbReference>